<dbReference type="Pfam" id="PF02803">
    <property type="entry name" value="Thiolase_C"/>
    <property type="match status" value="1"/>
</dbReference>
<evidence type="ECO:0000256" key="2">
    <source>
        <dbReference type="ARBA" id="ARBA00012705"/>
    </source>
</evidence>
<dbReference type="PANTHER" id="PTHR18919:SF107">
    <property type="entry name" value="ACETYL-COA ACETYLTRANSFERASE, CYTOSOLIC"/>
    <property type="match status" value="1"/>
</dbReference>
<evidence type="ECO:0000313" key="10">
    <source>
        <dbReference type="Proteomes" id="UP001596549"/>
    </source>
</evidence>
<dbReference type="Proteomes" id="UP001596549">
    <property type="component" value="Unassembled WGS sequence"/>
</dbReference>
<dbReference type="SUPFAM" id="SSF53901">
    <property type="entry name" value="Thiolase-like"/>
    <property type="match status" value="2"/>
</dbReference>
<keyword evidence="4 6" id="KW-0012">Acyltransferase</keyword>
<feature type="domain" description="Thiolase C-terminal" evidence="8">
    <location>
        <begin position="267"/>
        <end position="387"/>
    </location>
</feature>
<dbReference type="InterPro" id="IPR020610">
    <property type="entry name" value="Thiolase_AS"/>
</dbReference>
<keyword evidence="10" id="KW-1185">Reference proteome</keyword>
<proteinExistence type="inferred from homology"/>
<evidence type="ECO:0000256" key="5">
    <source>
        <dbReference type="ARBA" id="ARBA00030755"/>
    </source>
</evidence>
<name>A0ABW2NPU7_9BACL</name>
<protein>
    <recommendedName>
        <fullName evidence="2">acetyl-CoA C-acetyltransferase</fullName>
        <ecNumber evidence="2">2.3.1.9</ecNumber>
    </recommendedName>
    <alternativeName>
        <fullName evidence="5">Acetoacetyl-CoA thiolase</fullName>
    </alternativeName>
</protein>
<dbReference type="RefSeq" id="WP_379747467.1">
    <property type="nucleotide sequence ID" value="NZ_JBHTCP010000011.1"/>
</dbReference>
<dbReference type="GO" id="GO:0003985">
    <property type="term" value="F:acetyl-CoA C-acetyltransferase activity"/>
    <property type="evidence" value="ECO:0007669"/>
    <property type="project" value="UniProtKB-EC"/>
</dbReference>
<evidence type="ECO:0000256" key="3">
    <source>
        <dbReference type="ARBA" id="ARBA00022679"/>
    </source>
</evidence>
<dbReference type="NCBIfam" id="TIGR01930">
    <property type="entry name" value="AcCoA-C-Actrans"/>
    <property type="match status" value="1"/>
</dbReference>
<feature type="domain" description="Thiolase N-terminal" evidence="7">
    <location>
        <begin position="4"/>
        <end position="258"/>
    </location>
</feature>
<dbReference type="EMBL" id="JBHTCP010000011">
    <property type="protein sequence ID" value="MFC7371163.1"/>
    <property type="molecule type" value="Genomic_DNA"/>
</dbReference>
<dbReference type="InterPro" id="IPR020613">
    <property type="entry name" value="Thiolase_CS"/>
</dbReference>
<evidence type="ECO:0000256" key="6">
    <source>
        <dbReference type="RuleBase" id="RU003557"/>
    </source>
</evidence>
<reference evidence="10" key="1">
    <citation type="journal article" date="2019" name="Int. J. Syst. Evol. Microbiol.">
        <title>The Global Catalogue of Microorganisms (GCM) 10K type strain sequencing project: providing services to taxonomists for standard genome sequencing and annotation.</title>
        <authorList>
            <consortium name="The Broad Institute Genomics Platform"/>
            <consortium name="The Broad Institute Genome Sequencing Center for Infectious Disease"/>
            <person name="Wu L."/>
            <person name="Ma J."/>
        </authorList>
    </citation>
    <scope>NUCLEOTIDE SEQUENCE [LARGE SCALE GENOMIC DNA]</scope>
    <source>
        <strain evidence="10">NBRC 106396</strain>
    </source>
</reference>
<dbReference type="PROSITE" id="PS00099">
    <property type="entry name" value="THIOLASE_3"/>
    <property type="match status" value="1"/>
</dbReference>
<evidence type="ECO:0000256" key="1">
    <source>
        <dbReference type="ARBA" id="ARBA00010982"/>
    </source>
</evidence>
<dbReference type="Pfam" id="PF00108">
    <property type="entry name" value="Thiolase_N"/>
    <property type="match status" value="1"/>
</dbReference>
<keyword evidence="3 6" id="KW-0808">Transferase</keyword>
<comment type="caution">
    <text evidence="9">The sequence shown here is derived from an EMBL/GenBank/DDBJ whole genome shotgun (WGS) entry which is preliminary data.</text>
</comment>
<dbReference type="InterPro" id="IPR020616">
    <property type="entry name" value="Thiolase_N"/>
</dbReference>
<gene>
    <name evidence="9" type="ORF">ACFQPF_05700</name>
</gene>
<dbReference type="InterPro" id="IPR002155">
    <property type="entry name" value="Thiolase"/>
</dbReference>
<organism evidence="9 10">
    <name type="scientific">Fictibacillus iocasae</name>
    <dbReference type="NCBI Taxonomy" id="2715437"/>
    <lineage>
        <taxon>Bacteria</taxon>
        <taxon>Bacillati</taxon>
        <taxon>Bacillota</taxon>
        <taxon>Bacilli</taxon>
        <taxon>Bacillales</taxon>
        <taxon>Fictibacillaceae</taxon>
        <taxon>Fictibacillus</taxon>
    </lineage>
</organism>
<dbReference type="EC" id="2.3.1.9" evidence="2"/>
<comment type="similarity">
    <text evidence="1 6">Belongs to the thiolase-like superfamily. Thiolase family.</text>
</comment>
<dbReference type="PANTHER" id="PTHR18919">
    <property type="entry name" value="ACETYL-COA C-ACYLTRANSFERASE"/>
    <property type="match status" value="1"/>
</dbReference>
<dbReference type="CDD" id="cd00751">
    <property type="entry name" value="thiolase"/>
    <property type="match status" value="1"/>
</dbReference>
<sequence>MQSVFLMEGARTAFGAFGKQFKDISPVTLGSVTAVEAMGRAGVEPGEIEDVVYGNVIHSSTNAAYLARHIALRSGVPQEVPAMIVNRLCGSGLQAAVTSASTIMTGDADITLCGGSENMSMSPHASFSHRFGGQKYGALQFEDMLLHTLTDQHIGIGMGITAENLASTYDISRQEQDEYAALSQQRAQKATMEGKFAQEIVGVPVKSGDAMKDESIRGETTSDQLSLLRPSFDKAGTVTAGNSSTINDGAVSLILAGEKAVFRRNMKPLSRIVSWSVCGVDPSIMGIGPVPAIHSALAKAGLSIEDIDLVEVNEAFSAQYLAVEKELGLDRARTNVNGGAIALGHPVGASGARLLLSLAYELRRQHKRYGVASLCIGGGQGIAMVIENVAH</sequence>
<dbReference type="InterPro" id="IPR020617">
    <property type="entry name" value="Thiolase_C"/>
</dbReference>
<dbReference type="InterPro" id="IPR016039">
    <property type="entry name" value="Thiolase-like"/>
</dbReference>
<dbReference type="PROSITE" id="PS00737">
    <property type="entry name" value="THIOLASE_2"/>
    <property type="match status" value="1"/>
</dbReference>
<evidence type="ECO:0000313" key="9">
    <source>
        <dbReference type="EMBL" id="MFC7371163.1"/>
    </source>
</evidence>
<dbReference type="Gene3D" id="3.40.47.10">
    <property type="match status" value="2"/>
</dbReference>
<accession>A0ABW2NPU7</accession>
<evidence type="ECO:0000259" key="8">
    <source>
        <dbReference type="Pfam" id="PF02803"/>
    </source>
</evidence>
<evidence type="ECO:0000256" key="4">
    <source>
        <dbReference type="ARBA" id="ARBA00023315"/>
    </source>
</evidence>
<evidence type="ECO:0000259" key="7">
    <source>
        <dbReference type="Pfam" id="PF00108"/>
    </source>
</evidence>
<dbReference type="PIRSF" id="PIRSF000429">
    <property type="entry name" value="Ac-CoA_Ac_transf"/>
    <property type="match status" value="1"/>
</dbReference>